<gene>
    <name evidence="3" type="ORF">EE52_0220360</name>
</gene>
<comment type="caution">
    <text evidence="3">The sequence shown here is derived from an EMBL/GenBank/DDBJ whole genome shotgun (WGS) entry which is preliminary data.</text>
</comment>
<dbReference type="InterPro" id="IPR032594">
    <property type="entry name" value="DUF4906"/>
</dbReference>
<proteinExistence type="predicted"/>
<dbReference type="EMBL" id="JMZZ02000225">
    <property type="protein sequence ID" value="KFX72709.1"/>
    <property type="molecule type" value="Genomic_DNA"/>
</dbReference>
<feature type="chain" id="PRO_5044366694" description="DUF4906 domain-containing protein" evidence="1">
    <location>
        <begin position="19"/>
        <end position="828"/>
    </location>
</feature>
<reference evidence="3" key="1">
    <citation type="book" date="2014" name="THE 24TH EUROPEAN CONGRESS OF CLINICAL MICROBIOLOGY AND INFECTIOUS DISEASES" publisher="ECCMID 2014" city="Barcelona, Spain">
        <title>Identification of resistance genes in three multidrug-resistant Bacteroides fragilis isolates by whole genome sequencing.</title>
        <editorList>
            <person name="Unknown"/>
            <person name="A."/>
        </editorList>
        <authorList>
            <person name="Sydenham T.V."/>
            <person name="Hasman H."/>
            <person name="Wang M."/>
            <person name="Soki J."/>
            <person name="Nagy E."/>
            <person name="Justesen U.S."/>
        </authorList>
    </citation>
    <scope>NUCLEOTIDE SEQUENCE</scope>
    <source>
        <strain evidence="3">DCMOUH0018B</strain>
    </source>
</reference>
<dbReference type="PROSITE" id="PS51257">
    <property type="entry name" value="PROKAR_LIPOPROTEIN"/>
    <property type="match status" value="1"/>
</dbReference>
<evidence type="ECO:0000256" key="1">
    <source>
        <dbReference type="SAM" id="SignalP"/>
    </source>
</evidence>
<protein>
    <recommendedName>
        <fullName evidence="2">DUF4906 domain-containing protein</fullName>
    </recommendedName>
</protein>
<accession>A0A0I9UJ24</accession>
<dbReference type="Pfam" id="PF16249">
    <property type="entry name" value="DUF4906"/>
    <property type="match status" value="1"/>
</dbReference>
<evidence type="ECO:0000313" key="3">
    <source>
        <dbReference type="EMBL" id="KFX72709.1"/>
    </source>
</evidence>
<reference evidence="3" key="2">
    <citation type="submission" date="2014-07" db="EMBL/GenBank/DDBJ databases">
        <title>Genetics and epidemiology of antimicrobial resistance in B. fragilis group.</title>
        <authorList>
            <person name="Sydenham T.V."/>
            <person name="Hasman H."/>
            <person name="Kemp M."/>
            <person name="Justesen U.S."/>
        </authorList>
    </citation>
    <scope>NUCLEOTIDE SEQUENCE [LARGE SCALE GENOMIC DNA]</scope>
    <source>
        <strain evidence="3">DCMOUH0018B</strain>
    </source>
</reference>
<feature type="signal peptide" evidence="1">
    <location>
        <begin position="1"/>
        <end position="18"/>
    </location>
</feature>
<keyword evidence="1" id="KW-0732">Signal</keyword>
<dbReference type="PATRIC" id="fig|817.53.peg.4205"/>
<evidence type="ECO:0000259" key="2">
    <source>
        <dbReference type="Pfam" id="PF16249"/>
    </source>
</evidence>
<sequence length="828" mass="90922">MKYSSCMNRLGCMLTVTALLMGLTSCEERFSESVPAAGEGNPVEVSLSFGFADEEDGYALSVPADTRAGEDGEGGAFSARLLPAAKTRTGEVTRPDALYQFYLMQYDRSGNLMGSVQYKETVLIGANFSTAPTSLTLQQATDCQLVVIVRGQGNTTPAISGNLANVQKQMMDTTLFKHTIPAGGLTQADINKMPYILHLPHVNVTADGKLQSPDGNYDTRLLLKRLAARLKVTWTVDDKNLTQKGYVLKEVKLCQVPAAFRLLPAKTDTKWGKTYPDEMVEYVDYYRLTNAADLAGGEKTVWIPANVRGTSAKATSAYYRTKENAPTAASYMELVVDNEVKKERLYYRAYLGGRESTDFNLYENKDYNWDVHITSTNYQADRRIQLLDQSPVLSTNLVETSNCFMMKPGTNICFNPYKHEAGMNGYNVPLSGWNTHLTDGATLADNKKITDVKLIWQTKDDATSGDLVMGYAISRDDHSNLARITDGGDLQKARIHVKVPVSKGGNALIAAYSGSTIVWSWHLWITDYVPQGITSSVTYAQAQQLTQNGSVHQYATDAFKDGGAHVGKVIMDRNLCATAGGFPGENASLLEFAKRIGYLFYWGRKDPFLGSIDGTANELNVIYDGEGRGVKLGKVAYSNITLVNGNTLQYVIEHPDHIITGSGSDQNNSRCSWYSLNETTAEYQYLYNNSKTLYDPCPAGWKTPCQTVYKGWNTGQGYWFNANGAFVQNGSAHERGGRLYNVSGGSGVPSPRTEDNTAWFPVTAYRSFANGNLIFNGSAAGYEGTNTIAKTGNNYRIYYTKIAAGELTTPANGWGVLGEPYPFRCVQE</sequence>
<organism evidence="3">
    <name type="scientific">Bacteroides fragilis</name>
    <dbReference type="NCBI Taxonomy" id="817"/>
    <lineage>
        <taxon>Bacteria</taxon>
        <taxon>Pseudomonadati</taxon>
        <taxon>Bacteroidota</taxon>
        <taxon>Bacteroidia</taxon>
        <taxon>Bacteroidales</taxon>
        <taxon>Bacteroidaceae</taxon>
        <taxon>Bacteroides</taxon>
    </lineage>
</organism>
<name>A0A0I9UJ24_BACFG</name>
<feature type="domain" description="DUF4906" evidence="2">
    <location>
        <begin position="299"/>
        <end position="371"/>
    </location>
</feature>
<dbReference type="AlphaFoldDB" id="A0A0I9UJ24"/>